<feature type="region of interest" description="Disordered" evidence="1">
    <location>
        <begin position="1"/>
        <end position="21"/>
    </location>
</feature>
<name>A0A7J8NW60_GOSRA</name>
<dbReference type="AlphaFoldDB" id="A0A7J8NW60"/>
<comment type="caution">
    <text evidence="2">The sequence shown here is derived from an EMBL/GenBank/DDBJ whole genome shotgun (WGS) entry which is preliminary data.</text>
</comment>
<gene>
    <name evidence="2" type="ORF">Gorai_023322</name>
</gene>
<evidence type="ECO:0000313" key="2">
    <source>
        <dbReference type="EMBL" id="MBA0581136.1"/>
    </source>
</evidence>
<organism evidence="2 3">
    <name type="scientific">Gossypium raimondii</name>
    <name type="common">Peruvian cotton</name>
    <name type="synonym">Gossypium klotzschianum subsp. raimondii</name>
    <dbReference type="NCBI Taxonomy" id="29730"/>
    <lineage>
        <taxon>Eukaryota</taxon>
        <taxon>Viridiplantae</taxon>
        <taxon>Streptophyta</taxon>
        <taxon>Embryophyta</taxon>
        <taxon>Tracheophyta</taxon>
        <taxon>Spermatophyta</taxon>
        <taxon>Magnoliopsida</taxon>
        <taxon>eudicotyledons</taxon>
        <taxon>Gunneridae</taxon>
        <taxon>Pentapetalae</taxon>
        <taxon>rosids</taxon>
        <taxon>malvids</taxon>
        <taxon>Malvales</taxon>
        <taxon>Malvaceae</taxon>
        <taxon>Malvoideae</taxon>
        <taxon>Gossypium</taxon>
    </lineage>
</organism>
<proteinExistence type="predicted"/>
<dbReference type="Proteomes" id="UP000593578">
    <property type="component" value="Unassembled WGS sequence"/>
</dbReference>
<reference evidence="2 3" key="1">
    <citation type="journal article" date="2019" name="Genome Biol. Evol.">
        <title>Insights into the evolution of the New World diploid cottons (Gossypium, subgenus Houzingenia) based on genome sequencing.</title>
        <authorList>
            <person name="Grover C.E."/>
            <person name="Arick M.A. 2nd"/>
            <person name="Thrash A."/>
            <person name="Conover J.L."/>
            <person name="Sanders W.S."/>
            <person name="Peterson D.G."/>
            <person name="Frelichowski J.E."/>
            <person name="Scheffler J.A."/>
            <person name="Scheffler B.E."/>
            <person name="Wendel J.F."/>
        </authorList>
    </citation>
    <scope>NUCLEOTIDE SEQUENCE [LARGE SCALE GENOMIC DNA]</scope>
    <source>
        <strain evidence="2">8</strain>
        <tissue evidence="2">Leaf</tissue>
    </source>
</reference>
<evidence type="ECO:0000313" key="3">
    <source>
        <dbReference type="Proteomes" id="UP000593578"/>
    </source>
</evidence>
<protein>
    <submittedName>
        <fullName evidence="2">Uncharacterized protein</fullName>
    </submittedName>
</protein>
<feature type="compositionally biased region" description="Basic and acidic residues" evidence="1">
    <location>
        <begin position="1"/>
        <end position="10"/>
    </location>
</feature>
<sequence>MNSLIPDHENPPFNSPPSFLP</sequence>
<evidence type="ECO:0000256" key="1">
    <source>
        <dbReference type="SAM" id="MobiDB-lite"/>
    </source>
</evidence>
<dbReference type="EMBL" id="JABEZZ010000002">
    <property type="protein sequence ID" value="MBA0581136.1"/>
    <property type="molecule type" value="Genomic_DNA"/>
</dbReference>
<accession>A0A7J8NW60</accession>